<dbReference type="EMBL" id="MN739084">
    <property type="protein sequence ID" value="QHS87629.1"/>
    <property type="molecule type" value="Genomic_DNA"/>
</dbReference>
<comment type="subcellular location">
    <subcellularLocation>
        <location evidence="4">Cytoplasm</location>
    </subcellularLocation>
</comment>
<evidence type="ECO:0000256" key="9">
    <source>
        <dbReference type="ARBA" id="ARBA00022722"/>
    </source>
</evidence>
<evidence type="ECO:0000256" key="5">
    <source>
        <dbReference type="ARBA" id="ARBA00007383"/>
    </source>
</evidence>
<comment type="cofactor">
    <cofactor evidence="2">
        <name>Mn(2+)</name>
        <dbReference type="ChEBI" id="CHEBI:29035"/>
    </cofactor>
</comment>
<keyword evidence="13" id="KW-0464">Manganese</keyword>
<dbReference type="PROSITE" id="PS51975">
    <property type="entry name" value="RNASE_H_2"/>
    <property type="match status" value="1"/>
</dbReference>
<evidence type="ECO:0000256" key="4">
    <source>
        <dbReference type="ARBA" id="ARBA00004496"/>
    </source>
</evidence>
<evidence type="ECO:0000256" key="12">
    <source>
        <dbReference type="ARBA" id="ARBA00022801"/>
    </source>
</evidence>
<dbReference type="InterPro" id="IPR012337">
    <property type="entry name" value="RNaseH-like_sf"/>
</dbReference>
<evidence type="ECO:0000256" key="7">
    <source>
        <dbReference type="ARBA" id="ARBA00019179"/>
    </source>
</evidence>
<dbReference type="PANTHER" id="PTHR10954:SF18">
    <property type="entry name" value="RIBONUCLEASE HII"/>
    <property type="match status" value="1"/>
</dbReference>
<evidence type="ECO:0000259" key="14">
    <source>
        <dbReference type="PROSITE" id="PS51975"/>
    </source>
</evidence>
<organism evidence="15">
    <name type="scientific">viral metagenome</name>
    <dbReference type="NCBI Taxonomy" id="1070528"/>
    <lineage>
        <taxon>unclassified sequences</taxon>
        <taxon>metagenomes</taxon>
        <taxon>organismal metagenomes</taxon>
    </lineage>
</organism>
<comment type="similarity">
    <text evidence="5">Belongs to the RNase HII family.</text>
</comment>
<dbReference type="InterPro" id="IPR001352">
    <property type="entry name" value="RNase_HII/HIII"/>
</dbReference>
<evidence type="ECO:0000256" key="1">
    <source>
        <dbReference type="ARBA" id="ARBA00000077"/>
    </source>
</evidence>
<proteinExistence type="inferred from homology"/>
<reference evidence="15" key="1">
    <citation type="journal article" date="2020" name="Nature">
        <title>Giant virus diversity and host interactions through global metagenomics.</title>
        <authorList>
            <person name="Schulz F."/>
            <person name="Roux S."/>
            <person name="Paez-Espino D."/>
            <person name="Jungbluth S."/>
            <person name="Walsh D.A."/>
            <person name="Denef V.J."/>
            <person name="McMahon K.D."/>
            <person name="Konstantinidis K.T."/>
            <person name="Eloe-Fadrosh E.A."/>
            <person name="Kyrpides N.C."/>
            <person name="Woyke T."/>
        </authorList>
    </citation>
    <scope>NUCLEOTIDE SEQUENCE</scope>
    <source>
        <strain evidence="15">GVMAG-M-3300010157-4</strain>
    </source>
</reference>
<dbReference type="CDD" id="cd07182">
    <property type="entry name" value="RNase_HII_bacteria_HII_like"/>
    <property type="match status" value="1"/>
</dbReference>
<dbReference type="GO" id="GO:0005737">
    <property type="term" value="C:cytoplasm"/>
    <property type="evidence" value="ECO:0007669"/>
    <property type="project" value="UniProtKB-SubCell"/>
</dbReference>
<evidence type="ECO:0000256" key="10">
    <source>
        <dbReference type="ARBA" id="ARBA00022723"/>
    </source>
</evidence>
<evidence type="ECO:0000256" key="3">
    <source>
        <dbReference type="ARBA" id="ARBA00001946"/>
    </source>
</evidence>
<accession>A0A6C0B7U6</accession>
<dbReference type="SUPFAM" id="SSF53098">
    <property type="entry name" value="Ribonuclease H-like"/>
    <property type="match status" value="1"/>
</dbReference>
<keyword evidence="8" id="KW-0963">Cytoplasm</keyword>
<sequence>MEPVVAKKPRAVRVPLLPFKDVANHFEIGIDEAGRGPLFGRVYVAAVVLPKDKVPQAPTVPTAPLSTVKEPFRYDWMRDSKQIKSRKKIGELATYIKSNALAWHIHYVEADEIDRSGILNCVIRAMHICIDHIMESFVSKHGFALNNGLLLVDGNYFRPYTVFNQVTESLTAVNHETVEKGDGTYASIAAASILAKNERDTYVEELCAKYPVLIDRYGLNTNMGYGTKAHLEGIRTHGITEWHRQTFRGAAGEPMNLVVEDQPV</sequence>
<dbReference type="GO" id="GO:0004523">
    <property type="term" value="F:RNA-DNA hybrid ribonuclease activity"/>
    <property type="evidence" value="ECO:0007669"/>
    <property type="project" value="UniProtKB-EC"/>
</dbReference>
<dbReference type="AlphaFoldDB" id="A0A6C0B7U6"/>
<keyword evidence="10" id="KW-0479">Metal-binding</keyword>
<dbReference type="GO" id="GO:0006298">
    <property type="term" value="P:mismatch repair"/>
    <property type="evidence" value="ECO:0007669"/>
    <property type="project" value="TreeGrafter"/>
</dbReference>
<dbReference type="GO" id="GO:0032299">
    <property type="term" value="C:ribonuclease H2 complex"/>
    <property type="evidence" value="ECO:0007669"/>
    <property type="project" value="TreeGrafter"/>
</dbReference>
<keyword evidence="12" id="KW-0378">Hydrolase</keyword>
<comment type="cofactor">
    <cofactor evidence="3">
        <name>Mg(2+)</name>
        <dbReference type="ChEBI" id="CHEBI:18420"/>
    </cofactor>
</comment>
<dbReference type="EC" id="3.1.26.4" evidence="6"/>
<feature type="domain" description="RNase H type-2" evidence="14">
    <location>
        <begin position="25"/>
        <end position="259"/>
    </location>
</feature>
<evidence type="ECO:0000256" key="11">
    <source>
        <dbReference type="ARBA" id="ARBA00022759"/>
    </source>
</evidence>
<comment type="catalytic activity">
    <reaction evidence="1">
        <text>Endonucleolytic cleavage to 5'-phosphomonoester.</text>
        <dbReference type="EC" id="3.1.26.4"/>
    </reaction>
</comment>
<dbReference type="GO" id="GO:0003723">
    <property type="term" value="F:RNA binding"/>
    <property type="evidence" value="ECO:0007669"/>
    <property type="project" value="InterPro"/>
</dbReference>
<dbReference type="PANTHER" id="PTHR10954">
    <property type="entry name" value="RIBONUCLEASE H2 SUBUNIT A"/>
    <property type="match status" value="1"/>
</dbReference>
<evidence type="ECO:0000256" key="13">
    <source>
        <dbReference type="ARBA" id="ARBA00023211"/>
    </source>
</evidence>
<dbReference type="InterPro" id="IPR036397">
    <property type="entry name" value="RNaseH_sf"/>
</dbReference>
<evidence type="ECO:0000256" key="8">
    <source>
        <dbReference type="ARBA" id="ARBA00022490"/>
    </source>
</evidence>
<evidence type="ECO:0000256" key="2">
    <source>
        <dbReference type="ARBA" id="ARBA00001936"/>
    </source>
</evidence>
<name>A0A6C0B7U6_9ZZZZ</name>
<dbReference type="Gene3D" id="3.30.420.10">
    <property type="entry name" value="Ribonuclease H-like superfamily/Ribonuclease H"/>
    <property type="match status" value="1"/>
</dbReference>
<dbReference type="GO" id="GO:0043137">
    <property type="term" value="P:DNA replication, removal of RNA primer"/>
    <property type="evidence" value="ECO:0007669"/>
    <property type="project" value="TreeGrafter"/>
</dbReference>
<protein>
    <recommendedName>
        <fullName evidence="7">Ribonuclease HII</fullName>
        <ecNumber evidence="6">3.1.26.4</ecNumber>
    </recommendedName>
</protein>
<evidence type="ECO:0000256" key="6">
    <source>
        <dbReference type="ARBA" id="ARBA00012180"/>
    </source>
</evidence>
<dbReference type="Pfam" id="PF01351">
    <property type="entry name" value="RNase_HII"/>
    <property type="match status" value="2"/>
</dbReference>
<keyword evidence="11" id="KW-0255">Endonuclease</keyword>
<dbReference type="InterPro" id="IPR022898">
    <property type="entry name" value="RNase_HII"/>
</dbReference>
<evidence type="ECO:0000313" key="15">
    <source>
        <dbReference type="EMBL" id="QHS87629.1"/>
    </source>
</evidence>
<dbReference type="GO" id="GO:0046872">
    <property type="term" value="F:metal ion binding"/>
    <property type="evidence" value="ECO:0007669"/>
    <property type="project" value="UniProtKB-KW"/>
</dbReference>
<dbReference type="InterPro" id="IPR024567">
    <property type="entry name" value="RNase_HII/HIII_dom"/>
</dbReference>
<keyword evidence="9" id="KW-0540">Nuclease</keyword>